<comment type="caution">
    <text evidence="2">The sequence shown here is derived from an EMBL/GenBank/DDBJ whole genome shotgun (WGS) entry which is preliminary data.</text>
</comment>
<keyword evidence="3" id="KW-1185">Reference proteome</keyword>
<organism evidence="2 3">
    <name type="scientific">Actinophytocola oryzae</name>
    <dbReference type="NCBI Taxonomy" id="502181"/>
    <lineage>
        <taxon>Bacteria</taxon>
        <taxon>Bacillati</taxon>
        <taxon>Actinomycetota</taxon>
        <taxon>Actinomycetes</taxon>
        <taxon>Pseudonocardiales</taxon>
        <taxon>Pseudonocardiaceae</taxon>
    </lineage>
</organism>
<dbReference type="EMBL" id="SOCP01000026">
    <property type="protein sequence ID" value="TDV38622.1"/>
    <property type="molecule type" value="Genomic_DNA"/>
</dbReference>
<sequence>MAKRALPNHLWLVLAILFTQIILNVFGGSVLLYTISTRADAGLLYFVVWFSLLASAVLAVSALFLVLRNAWARYPVVGIEALTMASGLVALATSGTPTGITNVALGFAVIAMLYRPEVRTWLADVRTPTGTRMTVAGSGHDLDGQ</sequence>
<feature type="transmembrane region" description="Helical" evidence="1">
    <location>
        <begin position="42"/>
        <end position="67"/>
    </location>
</feature>
<feature type="transmembrane region" description="Helical" evidence="1">
    <location>
        <begin position="12"/>
        <end position="36"/>
    </location>
</feature>
<name>A0A4R7UTZ5_9PSEU</name>
<evidence type="ECO:0000313" key="3">
    <source>
        <dbReference type="Proteomes" id="UP000294927"/>
    </source>
</evidence>
<accession>A0A4R7UTZ5</accession>
<evidence type="ECO:0000313" key="2">
    <source>
        <dbReference type="EMBL" id="TDV38622.1"/>
    </source>
</evidence>
<protein>
    <submittedName>
        <fullName evidence="2">Uncharacterized protein</fullName>
    </submittedName>
</protein>
<dbReference type="Proteomes" id="UP000294927">
    <property type="component" value="Unassembled WGS sequence"/>
</dbReference>
<dbReference type="AlphaFoldDB" id="A0A4R7UTZ5"/>
<reference evidence="2 3" key="1">
    <citation type="submission" date="2019-03" db="EMBL/GenBank/DDBJ databases">
        <title>Genomic Encyclopedia of Archaeal and Bacterial Type Strains, Phase II (KMG-II): from individual species to whole genera.</title>
        <authorList>
            <person name="Goeker M."/>
        </authorList>
    </citation>
    <scope>NUCLEOTIDE SEQUENCE [LARGE SCALE GENOMIC DNA]</scope>
    <source>
        <strain evidence="2 3">DSM 45499</strain>
    </source>
</reference>
<keyword evidence="1" id="KW-0472">Membrane</keyword>
<keyword evidence="1" id="KW-0812">Transmembrane</keyword>
<dbReference type="RefSeq" id="WP_133908761.1">
    <property type="nucleotide sequence ID" value="NZ_SOCP01000026.1"/>
</dbReference>
<keyword evidence="1" id="KW-1133">Transmembrane helix</keyword>
<proteinExistence type="predicted"/>
<evidence type="ECO:0000256" key="1">
    <source>
        <dbReference type="SAM" id="Phobius"/>
    </source>
</evidence>
<gene>
    <name evidence="2" type="ORF">CLV71_1267</name>
</gene>
<feature type="transmembrane region" description="Helical" evidence="1">
    <location>
        <begin position="99"/>
        <end position="116"/>
    </location>
</feature>